<proteinExistence type="predicted"/>
<evidence type="ECO:0000313" key="4">
    <source>
        <dbReference type="Proteomes" id="UP000217790"/>
    </source>
</evidence>
<keyword evidence="1" id="KW-0677">Repeat</keyword>
<sequence length="1001" mass="112627">MSAVVSTKKTTVNEASQILFIREAEIVKITPTNESRFHLIIIAGNKKEKTEVVKINKVGDLPKWSVNISLDVNPQTMILWELHGRRRLLQHFKVLGSVEKTLGEFFEEGSASAEIHLSNGSSEVAVLKISGQLDTPKNVMTHLVSSVKKPSESSELLDSETLQNVLEVVKQMIDTLAEVHPAATIAWGFLSIGFEVLKNHRETKRAVLDLYAHMISVYEAYSEDDILEQRVRLQGNYSSLFKQTIECALFIEGYMKKSKTECFFEMDVSGQAEKFHQAFADLKGQLSMKLAKEAVVVTLGVQKSVDDLIMKNLLRKLEPPEELGPKSRCMQRTRVETIKDMVSWIAQCNGETMWCRGLAGTGKSSLMGTLHDLLTTDMGGRSRLAAFIRYDRIEYSNASKLIASIAYALGMFDDRIGRAVSLVVRTLPSVVTLSPSLQFQHLLRNPLESLPDLDNGGPLVVIIDGLDECDASDDILAILAEGFGPKLSFMRLILSSRPVHHIAVRFEGQDHIYPLHLDTSSESVNCDIQFYLEQKFATICNDDHAFQEKCKEWDAINQLAARASGLFIWAATVVKFVHAFPGISRLQALLDTKIPCDATEALTTLYRTALDTLVSETPGANADIRKYVRSVLGAVLVTQTPPGMTEDVLDNVVLLGEGSPPSRHIVSMLGSVLSPATEDSPIQLIHKSFDDFLQDQSQCGDEWFIDVTVHCKAIAEQCQLASKSFLKTWSPKSDMDIEAVPVYISKYALFGVFWYSAFDKSDLEQFTSFFRGYFLPWLDIMVMHDNVLCFKIMDTFCQHFEIMNTFCKLHLQIKINICDSVKFHTVLKQYTHFYHHLHQSSQESSLARQVTLECMELRLAKNNWELTGSNLNMEGMIFVYEGTQYAFKISNTALVPLYISVFFFNVSTLNIVSYYEPEKAVDAPLPPGESFATWQDGYHVLDEQEVDDNIGFVKLFCSTEYLDLSVISRIGFQSVPPPVQKMPFLCHTMCVPIVQKRRRTL</sequence>
<name>A0A2H3ECE3_ARMGA</name>
<dbReference type="InParanoid" id="A0A2H3ECE3"/>
<organism evidence="3 4">
    <name type="scientific">Armillaria gallica</name>
    <name type="common">Bulbous honey fungus</name>
    <name type="synonym">Armillaria bulbosa</name>
    <dbReference type="NCBI Taxonomy" id="47427"/>
    <lineage>
        <taxon>Eukaryota</taxon>
        <taxon>Fungi</taxon>
        <taxon>Dikarya</taxon>
        <taxon>Basidiomycota</taxon>
        <taxon>Agaricomycotina</taxon>
        <taxon>Agaricomycetes</taxon>
        <taxon>Agaricomycetidae</taxon>
        <taxon>Agaricales</taxon>
        <taxon>Marasmiineae</taxon>
        <taxon>Physalacriaceae</taxon>
        <taxon>Armillaria</taxon>
    </lineage>
</organism>
<evidence type="ECO:0000313" key="3">
    <source>
        <dbReference type="EMBL" id="PBK98163.1"/>
    </source>
</evidence>
<evidence type="ECO:0000256" key="1">
    <source>
        <dbReference type="ARBA" id="ARBA00022737"/>
    </source>
</evidence>
<dbReference type="PANTHER" id="PTHR10039">
    <property type="entry name" value="AMELOGENIN"/>
    <property type="match status" value="1"/>
</dbReference>
<protein>
    <recommendedName>
        <fullName evidence="2">Nephrocystin 3-like N-terminal domain-containing protein</fullName>
    </recommendedName>
</protein>
<evidence type="ECO:0000259" key="2">
    <source>
        <dbReference type="Pfam" id="PF24883"/>
    </source>
</evidence>
<feature type="domain" description="Nephrocystin 3-like N-terminal" evidence="2">
    <location>
        <begin position="341"/>
        <end position="497"/>
    </location>
</feature>
<dbReference type="Pfam" id="PF24883">
    <property type="entry name" value="NPHP3_N"/>
    <property type="match status" value="1"/>
</dbReference>
<dbReference type="PANTHER" id="PTHR10039:SF17">
    <property type="entry name" value="FUNGAL STAND N-TERMINAL GOODBYE DOMAIN-CONTAINING PROTEIN-RELATED"/>
    <property type="match status" value="1"/>
</dbReference>
<dbReference type="SUPFAM" id="SSF52540">
    <property type="entry name" value="P-loop containing nucleoside triphosphate hydrolases"/>
    <property type="match status" value="1"/>
</dbReference>
<gene>
    <name evidence="3" type="ORF">ARMGADRAFT_569230</name>
</gene>
<accession>A0A2H3ECE3</accession>
<keyword evidence="4" id="KW-1185">Reference proteome</keyword>
<dbReference type="EMBL" id="KZ293648">
    <property type="protein sequence ID" value="PBK98163.1"/>
    <property type="molecule type" value="Genomic_DNA"/>
</dbReference>
<dbReference type="AlphaFoldDB" id="A0A2H3ECE3"/>
<dbReference type="OMA" id="DHIYPLH"/>
<dbReference type="InterPro" id="IPR056884">
    <property type="entry name" value="NPHP3-like_N"/>
</dbReference>
<dbReference type="STRING" id="47427.A0A2H3ECE3"/>
<dbReference type="Proteomes" id="UP000217790">
    <property type="component" value="Unassembled WGS sequence"/>
</dbReference>
<dbReference type="InterPro" id="IPR027417">
    <property type="entry name" value="P-loop_NTPase"/>
</dbReference>
<reference evidence="4" key="1">
    <citation type="journal article" date="2017" name="Nat. Ecol. Evol.">
        <title>Genome expansion and lineage-specific genetic innovations in the forest pathogenic fungi Armillaria.</title>
        <authorList>
            <person name="Sipos G."/>
            <person name="Prasanna A.N."/>
            <person name="Walter M.C."/>
            <person name="O'Connor E."/>
            <person name="Balint B."/>
            <person name="Krizsan K."/>
            <person name="Kiss B."/>
            <person name="Hess J."/>
            <person name="Varga T."/>
            <person name="Slot J."/>
            <person name="Riley R."/>
            <person name="Boka B."/>
            <person name="Rigling D."/>
            <person name="Barry K."/>
            <person name="Lee J."/>
            <person name="Mihaltcheva S."/>
            <person name="LaButti K."/>
            <person name="Lipzen A."/>
            <person name="Waldron R."/>
            <person name="Moloney N.M."/>
            <person name="Sperisen C."/>
            <person name="Kredics L."/>
            <person name="Vagvoelgyi C."/>
            <person name="Patrignani A."/>
            <person name="Fitzpatrick D."/>
            <person name="Nagy I."/>
            <person name="Doyle S."/>
            <person name="Anderson J.B."/>
            <person name="Grigoriev I.V."/>
            <person name="Gueldener U."/>
            <person name="Muensterkoetter M."/>
            <person name="Nagy L.G."/>
        </authorList>
    </citation>
    <scope>NUCLEOTIDE SEQUENCE [LARGE SCALE GENOMIC DNA]</scope>
    <source>
        <strain evidence="4">Ar21-2</strain>
    </source>
</reference>
<dbReference type="OrthoDB" id="3014077at2759"/>
<dbReference type="Gene3D" id="3.40.50.300">
    <property type="entry name" value="P-loop containing nucleotide triphosphate hydrolases"/>
    <property type="match status" value="1"/>
</dbReference>